<dbReference type="Gene3D" id="2.130.10.10">
    <property type="entry name" value="YVTN repeat-like/Quinoprotein amine dehydrogenase"/>
    <property type="match status" value="1"/>
</dbReference>
<dbReference type="PANTHER" id="PTHR22806">
    <property type="entry name" value="NUCLEOPORIN NUP37 P37 -RELATED"/>
    <property type="match status" value="1"/>
</dbReference>
<reference evidence="6" key="1">
    <citation type="submission" date="2024-04" db="EMBL/GenBank/DDBJ databases">
        <authorList>
            <person name="Shaw F."/>
            <person name="Minotto A."/>
        </authorList>
    </citation>
    <scope>NUCLEOTIDE SEQUENCE [LARGE SCALE GENOMIC DNA]</scope>
</reference>
<keyword evidence="6" id="KW-1185">Reference proteome</keyword>
<organism evidence="5 6">
    <name type="scientific">Somion occarium</name>
    <dbReference type="NCBI Taxonomy" id="3059160"/>
    <lineage>
        <taxon>Eukaryota</taxon>
        <taxon>Fungi</taxon>
        <taxon>Dikarya</taxon>
        <taxon>Basidiomycota</taxon>
        <taxon>Agaricomycotina</taxon>
        <taxon>Agaricomycetes</taxon>
        <taxon>Polyporales</taxon>
        <taxon>Cerrenaceae</taxon>
        <taxon>Somion</taxon>
    </lineage>
</organism>
<keyword evidence="2" id="KW-0677">Repeat</keyword>
<dbReference type="PROSITE" id="PS00678">
    <property type="entry name" value="WD_REPEATS_1"/>
    <property type="match status" value="1"/>
</dbReference>
<dbReference type="InterPro" id="IPR036322">
    <property type="entry name" value="WD40_repeat_dom_sf"/>
</dbReference>
<evidence type="ECO:0000256" key="4">
    <source>
        <dbReference type="SAM" id="MobiDB-lite"/>
    </source>
</evidence>
<keyword evidence="1 3" id="KW-0853">WD repeat</keyword>
<name>A0ABP1D7J2_9APHY</name>
<dbReference type="Proteomes" id="UP001497453">
    <property type="component" value="Chromosome 3"/>
</dbReference>
<sequence>MDVRHYHGSDVHVVCACHHDDGTDLVAIGGTHSVQVLQAMPTSCKVIANFHVGCRITALAWSSKTTSPSFTDDWTIEIVAAGYNFGLYLLTKTRNGDENVFSFGGGISGHHGKINDMTFCGGHSEDSSRYVATVSDDRVLMIWDLHPAITIRSPGSPEITDDSNGSSRPQPTALPFSFPHPLASISSHPSTSKEFLVADARGSIFLIDWRSDPTANEQTSWRNASVVELVEPRALSDAVCGVSKRWSASVAWRADSADIIGATYGSKFALWDLTKLHGGKPTMSGTSFTEGGNRFRWCPTFPEYFGVSTNSPIKGAVINVHHITYIDTEPTSFTVAPRPLYVRDFDFLATPGIPRIAAAVGRDVVIFYIGVES</sequence>
<dbReference type="InterPro" id="IPR019775">
    <property type="entry name" value="WD40_repeat_CS"/>
</dbReference>
<accession>A0ABP1D7J2</accession>
<feature type="region of interest" description="Disordered" evidence="4">
    <location>
        <begin position="153"/>
        <end position="173"/>
    </location>
</feature>
<protein>
    <submittedName>
        <fullName evidence="5">Uncharacterized protein</fullName>
    </submittedName>
</protein>
<evidence type="ECO:0000256" key="1">
    <source>
        <dbReference type="ARBA" id="ARBA00022574"/>
    </source>
</evidence>
<dbReference type="PANTHER" id="PTHR22806:SF0">
    <property type="entry name" value="NUCLEOPORIN NUP37"/>
    <property type="match status" value="1"/>
</dbReference>
<proteinExistence type="predicted"/>
<dbReference type="InterPro" id="IPR037626">
    <property type="entry name" value="NUP37"/>
</dbReference>
<dbReference type="EMBL" id="OZ037946">
    <property type="protein sequence ID" value="CAL1703833.1"/>
    <property type="molecule type" value="Genomic_DNA"/>
</dbReference>
<dbReference type="InterPro" id="IPR015943">
    <property type="entry name" value="WD40/YVTN_repeat-like_dom_sf"/>
</dbReference>
<evidence type="ECO:0000313" key="5">
    <source>
        <dbReference type="EMBL" id="CAL1703833.1"/>
    </source>
</evidence>
<dbReference type="PROSITE" id="PS50082">
    <property type="entry name" value="WD_REPEATS_2"/>
    <property type="match status" value="1"/>
</dbReference>
<gene>
    <name evidence="5" type="ORF">GFSPODELE1_LOCUS4738</name>
</gene>
<evidence type="ECO:0000313" key="6">
    <source>
        <dbReference type="Proteomes" id="UP001497453"/>
    </source>
</evidence>
<dbReference type="SUPFAM" id="SSF50978">
    <property type="entry name" value="WD40 repeat-like"/>
    <property type="match status" value="1"/>
</dbReference>
<feature type="repeat" description="WD" evidence="3">
    <location>
        <begin position="107"/>
        <end position="153"/>
    </location>
</feature>
<evidence type="ECO:0000256" key="3">
    <source>
        <dbReference type="PROSITE-ProRule" id="PRU00221"/>
    </source>
</evidence>
<dbReference type="InterPro" id="IPR001680">
    <property type="entry name" value="WD40_rpt"/>
</dbReference>
<evidence type="ECO:0000256" key="2">
    <source>
        <dbReference type="ARBA" id="ARBA00022737"/>
    </source>
</evidence>